<feature type="domain" description="Recombinase" evidence="2">
    <location>
        <begin position="176"/>
        <end position="302"/>
    </location>
</feature>
<dbReference type="PANTHER" id="PTHR30461">
    <property type="entry name" value="DNA-INVERTASE FROM LAMBDOID PROPHAGE"/>
    <property type="match status" value="1"/>
</dbReference>
<comment type="caution">
    <text evidence="3">The sequence shown here is derived from an EMBL/GenBank/DDBJ whole genome shotgun (WGS) entry which is preliminary data.</text>
</comment>
<dbReference type="InterPro" id="IPR036162">
    <property type="entry name" value="Resolvase-like_N_sf"/>
</dbReference>
<dbReference type="SUPFAM" id="SSF53041">
    <property type="entry name" value="Resolvase-like"/>
    <property type="match status" value="1"/>
</dbReference>
<dbReference type="InterPro" id="IPR011109">
    <property type="entry name" value="DNA_bind_recombinase_dom"/>
</dbReference>
<dbReference type="GO" id="GO:0003677">
    <property type="term" value="F:DNA binding"/>
    <property type="evidence" value="ECO:0007669"/>
    <property type="project" value="InterPro"/>
</dbReference>
<dbReference type="InterPro" id="IPR006119">
    <property type="entry name" value="Resolv_N"/>
</dbReference>
<name>A0A644XAE1_9ZZZZ</name>
<dbReference type="Pfam" id="PF07508">
    <property type="entry name" value="Recombinase"/>
    <property type="match status" value="1"/>
</dbReference>
<dbReference type="InterPro" id="IPR038109">
    <property type="entry name" value="DNA_bind_recomb_sf"/>
</dbReference>
<protein>
    <submittedName>
        <fullName evidence="3">Uncharacterized protein</fullName>
    </submittedName>
</protein>
<dbReference type="Pfam" id="PF00239">
    <property type="entry name" value="Resolvase"/>
    <property type="match status" value="1"/>
</dbReference>
<organism evidence="3">
    <name type="scientific">bioreactor metagenome</name>
    <dbReference type="NCBI Taxonomy" id="1076179"/>
    <lineage>
        <taxon>unclassified sequences</taxon>
        <taxon>metagenomes</taxon>
        <taxon>ecological metagenomes</taxon>
    </lineage>
</organism>
<dbReference type="InterPro" id="IPR050639">
    <property type="entry name" value="SSR_resolvase"/>
</dbReference>
<dbReference type="CDD" id="cd00338">
    <property type="entry name" value="Ser_Recombinase"/>
    <property type="match status" value="1"/>
</dbReference>
<dbReference type="PROSITE" id="PS51737">
    <property type="entry name" value="RECOMBINASE_DNA_BIND"/>
    <property type="match status" value="1"/>
</dbReference>
<proteinExistence type="predicted"/>
<feature type="domain" description="Resolvase/invertase-type recombinase catalytic" evidence="1">
    <location>
        <begin position="20"/>
        <end position="167"/>
    </location>
</feature>
<dbReference type="SMART" id="SM00857">
    <property type="entry name" value="Resolvase"/>
    <property type="match status" value="1"/>
</dbReference>
<dbReference type="Gene3D" id="3.90.1750.20">
    <property type="entry name" value="Putative Large Serine Recombinase, Chain B, Domain 2"/>
    <property type="match status" value="1"/>
</dbReference>
<evidence type="ECO:0000313" key="3">
    <source>
        <dbReference type="EMBL" id="MPM13079.1"/>
    </source>
</evidence>
<sequence>MSKQIITIPSRLNQADKKLKVAAYCRVSTEHEEQRQSLKSQLAYYTKKICDNPDWDFAGIYAEQGSGTRVDNRSEVQRLMNDCRIEKVDLILMKSLSRFGRNTLDVLLMLDELSKLNVVVYFETEDIWSNDPRVKKYITMAAAAYQEESRQKSEAIKWGIRQSSCRGHVKLNHLQFLGYGRDDKGNLVIIEEEAKIVRLIYDLFLQGYGCRKIKKYLEDHDIKTVTGKGQWSTSTINRILSNEKYIGHNITPKTHTTDFLTGKQKENQGQIDTIIIENAPQAIISQEVFETVQNLKGNINDKEVIINGICF</sequence>
<dbReference type="GO" id="GO:0000150">
    <property type="term" value="F:DNA strand exchange activity"/>
    <property type="evidence" value="ECO:0007669"/>
    <property type="project" value="InterPro"/>
</dbReference>
<dbReference type="Gene3D" id="3.40.50.1390">
    <property type="entry name" value="Resolvase, N-terminal catalytic domain"/>
    <property type="match status" value="1"/>
</dbReference>
<evidence type="ECO:0000259" key="2">
    <source>
        <dbReference type="PROSITE" id="PS51737"/>
    </source>
</evidence>
<dbReference type="AlphaFoldDB" id="A0A644XAE1"/>
<dbReference type="PROSITE" id="PS51736">
    <property type="entry name" value="RECOMBINASES_3"/>
    <property type="match status" value="1"/>
</dbReference>
<evidence type="ECO:0000259" key="1">
    <source>
        <dbReference type="PROSITE" id="PS51736"/>
    </source>
</evidence>
<dbReference type="PANTHER" id="PTHR30461:SF23">
    <property type="entry name" value="DNA RECOMBINASE-RELATED"/>
    <property type="match status" value="1"/>
</dbReference>
<gene>
    <name evidence="3" type="ORF">SDC9_59434</name>
</gene>
<dbReference type="EMBL" id="VSSQ01002063">
    <property type="protein sequence ID" value="MPM13079.1"/>
    <property type="molecule type" value="Genomic_DNA"/>
</dbReference>
<accession>A0A644XAE1</accession>
<reference evidence="3" key="1">
    <citation type="submission" date="2019-08" db="EMBL/GenBank/DDBJ databases">
        <authorList>
            <person name="Kucharzyk K."/>
            <person name="Murdoch R.W."/>
            <person name="Higgins S."/>
            <person name="Loffler F."/>
        </authorList>
    </citation>
    <scope>NUCLEOTIDE SEQUENCE</scope>
</reference>